<dbReference type="AlphaFoldDB" id="A0A0G4IQC3"/>
<reference evidence="3 5" key="2">
    <citation type="submission" date="2018-03" db="EMBL/GenBank/DDBJ databases">
        <authorList>
            <person name="Fogelqvist J."/>
        </authorList>
    </citation>
    <scope>NUCLEOTIDE SEQUENCE [LARGE SCALE GENOMIC DNA]</scope>
</reference>
<keyword evidence="1" id="KW-0472">Membrane</keyword>
<dbReference type="EMBL" id="CDSF01000079">
    <property type="protein sequence ID" value="CEO97558.1"/>
    <property type="molecule type" value="Genomic_DNA"/>
</dbReference>
<evidence type="ECO:0000313" key="5">
    <source>
        <dbReference type="Proteomes" id="UP000290189"/>
    </source>
</evidence>
<sequence length="250" mass="27847">MEQAKRLPAHKSVGNIPMGTVERIRLQLAQTPGWGPTDKWKLDAPVEDGHVLRITRELAEKPEEEIEINHVTPWKRRQTFLYDTKTGKMTLVGGYDDDDSGKDGNPNEEIWHTVELNEAEVSGDKAHETSSSLGTVHSETVAPEFAPEVHPATLVANNRAVYRHGGDNTDLVVRVPPPEETLGSPAGQNASRFDNVGASFDGRNLHRRVTVLERKERFLRQTGTVLLGILAVVLVIILVQHQFQPVHHYS</sequence>
<gene>
    <name evidence="2" type="ORF">PBRA_000903</name>
    <name evidence="3" type="ORF">PLBR_LOCUS5078</name>
</gene>
<evidence type="ECO:0000313" key="2">
    <source>
        <dbReference type="EMBL" id="CEO97558.1"/>
    </source>
</evidence>
<keyword evidence="1" id="KW-0812">Transmembrane</keyword>
<evidence type="ECO:0000313" key="4">
    <source>
        <dbReference type="Proteomes" id="UP000039324"/>
    </source>
</evidence>
<geneLocation type="mitochondrion" evidence="3"/>
<protein>
    <submittedName>
        <fullName evidence="2">Uncharacterized protein</fullName>
    </submittedName>
</protein>
<keyword evidence="4" id="KW-1185">Reference proteome</keyword>
<evidence type="ECO:0000256" key="1">
    <source>
        <dbReference type="SAM" id="Phobius"/>
    </source>
</evidence>
<keyword evidence="1" id="KW-1133">Transmembrane helix</keyword>
<evidence type="ECO:0000313" key="3">
    <source>
        <dbReference type="EMBL" id="SPQ97863.1"/>
    </source>
</evidence>
<organism evidence="2 4">
    <name type="scientific">Plasmodiophora brassicae</name>
    <name type="common">Clubroot disease agent</name>
    <dbReference type="NCBI Taxonomy" id="37360"/>
    <lineage>
        <taxon>Eukaryota</taxon>
        <taxon>Sar</taxon>
        <taxon>Rhizaria</taxon>
        <taxon>Endomyxa</taxon>
        <taxon>Phytomyxea</taxon>
        <taxon>Plasmodiophorida</taxon>
        <taxon>Plasmodiophoridae</taxon>
        <taxon>Plasmodiophora</taxon>
    </lineage>
</organism>
<proteinExistence type="predicted"/>
<dbReference type="EMBL" id="OVEO01000008">
    <property type="protein sequence ID" value="SPQ97863.1"/>
    <property type="molecule type" value="Genomic_DNA"/>
</dbReference>
<name>A0A0G4IQC3_PLABS</name>
<accession>A0A0G4IQC3</accession>
<reference evidence="2 4" key="1">
    <citation type="submission" date="2015-02" db="EMBL/GenBank/DDBJ databases">
        <authorList>
            <person name="Chooi Y.-H."/>
        </authorList>
    </citation>
    <scope>NUCLEOTIDE SEQUENCE [LARGE SCALE GENOMIC DNA]</scope>
    <source>
        <strain evidence="2">E3</strain>
    </source>
</reference>
<dbReference type="Proteomes" id="UP000290189">
    <property type="component" value="Unassembled WGS sequence"/>
</dbReference>
<keyword evidence="3" id="KW-0496">Mitochondrion</keyword>
<dbReference type="Proteomes" id="UP000039324">
    <property type="component" value="Unassembled WGS sequence"/>
</dbReference>
<feature type="transmembrane region" description="Helical" evidence="1">
    <location>
        <begin position="224"/>
        <end position="243"/>
    </location>
</feature>